<dbReference type="PANTHER" id="PTHR42885">
    <property type="entry name" value="HISTIDINOL-PHOSPHATE AMINOTRANSFERASE-RELATED"/>
    <property type="match status" value="1"/>
</dbReference>
<dbReference type="Pfam" id="PF00155">
    <property type="entry name" value="Aminotran_1_2"/>
    <property type="match status" value="1"/>
</dbReference>
<dbReference type="EC" id="2.6.1.-" evidence="3"/>
<evidence type="ECO:0000256" key="3">
    <source>
        <dbReference type="RuleBase" id="RU000481"/>
    </source>
</evidence>
<comment type="cofactor">
    <cofactor evidence="1 3">
        <name>pyridoxal 5'-phosphate</name>
        <dbReference type="ChEBI" id="CHEBI:597326"/>
    </cofactor>
</comment>
<keyword evidence="3" id="KW-0032">Aminotransferase</keyword>
<dbReference type="PROSITE" id="PS00105">
    <property type="entry name" value="AA_TRANSFER_CLASS_1"/>
    <property type="match status" value="1"/>
</dbReference>
<dbReference type="Gene3D" id="3.90.1150.10">
    <property type="entry name" value="Aspartate Aminotransferase, domain 1"/>
    <property type="match status" value="1"/>
</dbReference>
<proteinExistence type="inferred from homology"/>
<dbReference type="InterPro" id="IPR015424">
    <property type="entry name" value="PyrdxlP-dep_Trfase"/>
</dbReference>
<dbReference type="GO" id="GO:0030170">
    <property type="term" value="F:pyridoxal phosphate binding"/>
    <property type="evidence" value="ECO:0007669"/>
    <property type="project" value="InterPro"/>
</dbReference>
<dbReference type="Proteomes" id="UP000199046">
    <property type="component" value="Unassembled WGS sequence"/>
</dbReference>
<organism evidence="5 6">
    <name type="scientific">Kushneria avicenniae</name>
    <dbReference type="NCBI Taxonomy" id="402385"/>
    <lineage>
        <taxon>Bacteria</taxon>
        <taxon>Pseudomonadati</taxon>
        <taxon>Pseudomonadota</taxon>
        <taxon>Gammaproteobacteria</taxon>
        <taxon>Oceanospirillales</taxon>
        <taxon>Halomonadaceae</taxon>
        <taxon>Kushneria</taxon>
    </lineage>
</organism>
<gene>
    <name evidence="5" type="ORF">SAMN05421848_0211</name>
</gene>
<dbReference type="PANTHER" id="PTHR42885:SF1">
    <property type="entry name" value="THREONINE-PHOSPHATE DECARBOXYLASE"/>
    <property type="match status" value="1"/>
</dbReference>
<protein>
    <recommendedName>
        <fullName evidence="3">Aminotransferase</fullName>
        <ecNumber evidence="3">2.6.1.-</ecNumber>
    </recommendedName>
</protein>
<keyword evidence="3" id="KW-0808">Transferase</keyword>
<dbReference type="InterPro" id="IPR015422">
    <property type="entry name" value="PyrdxlP-dep_Trfase_small"/>
</dbReference>
<dbReference type="InterPro" id="IPR004838">
    <property type="entry name" value="NHTrfase_class1_PyrdxlP-BS"/>
</dbReference>
<dbReference type="GO" id="GO:0008483">
    <property type="term" value="F:transaminase activity"/>
    <property type="evidence" value="ECO:0007669"/>
    <property type="project" value="UniProtKB-KW"/>
</dbReference>
<dbReference type="AlphaFoldDB" id="A0A1I1FP20"/>
<dbReference type="EMBL" id="FOLY01000001">
    <property type="protein sequence ID" value="SFC01031.1"/>
    <property type="molecule type" value="Genomic_DNA"/>
</dbReference>
<evidence type="ECO:0000313" key="6">
    <source>
        <dbReference type="Proteomes" id="UP000199046"/>
    </source>
</evidence>
<dbReference type="STRING" id="402385.SAMN05421848_0211"/>
<feature type="domain" description="Aminotransferase class I/classII large" evidence="4">
    <location>
        <begin position="55"/>
        <end position="274"/>
    </location>
</feature>
<name>A0A1I1FP20_9GAMM</name>
<keyword evidence="6" id="KW-1185">Reference proteome</keyword>
<dbReference type="RefSeq" id="WP_175489552.1">
    <property type="nucleotide sequence ID" value="NZ_FOLY01000001.1"/>
</dbReference>
<dbReference type="InterPro" id="IPR015421">
    <property type="entry name" value="PyrdxlP-dep_Trfase_major"/>
</dbReference>
<evidence type="ECO:0000256" key="1">
    <source>
        <dbReference type="ARBA" id="ARBA00001933"/>
    </source>
</evidence>
<evidence type="ECO:0000313" key="5">
    <source>
        <dbReference type="EMBL" id="SFC01031.1"/>
    </source>
</evidence>
<sequence length="368" mass="41109">MTRVFDAPPEHGGRLSDMSQHYGIKRHEWLDLSTGINPWPYPITPIDAKACQSLPDQDQALHEAALHYYFGKVINSDDGRSLMLLNIPGSQWAIETLPLCFEPGRVALPDIGYREHQWHWQKAGHTRCFYDADHPEAVRSIASDADNLRAVVVVNPNNPGGQHIAPDALRALADELNQKGAVLIVDEAFVDATPGQSLLPNIADNIIVLRSLGKFFGLAGLRLGAIAGAGRSAIMQQLSSMQGPWRVTAPSQRAGQEALNDHHWQIEMQTTLERASREQGRWLAERLMGCDGATRWRQSALFNGFDMPLAHAQRWHDGFLQQAVLTRLWVVNEQHAILRFGLHDESLRAGQQLRHAMRAVQRTTKGYS</sequence>
<comment type="similarity">
    <text evidence="3">Belongs to the class-I pyridoxal-phosphate-dependent aminotransferase family.</text>
</comment>
<evidence type="ECO:0000259" key="4">
    <source>
        <dbReference type="Pfam" id="PF00155"/>
    </source>
</evidence>
<evidence type="ECO:0000256" key="2">
    <source>
        <dbReference type="ARBA" id="ARBA00022898"/>
    </source>
</evidence>
<dbReference type="SUPFAM" id="SSF53383">
    <property type="entry name" value="PLP-dependent transferases"/>
    <property type="match status" value="1"/>
</dbReference>
<reference evidence="6" key="1">
    <citation type="submission" date="2016-10" db="EMBL/GenBank/DDBJ databases">
        <authorList>
            <person name="Varghese N."/>
            <person name="Submissions S."/>
        </authorList>
    </citation>
    <scope>NUCLEOTIDE SEQUENCE [LARGE SCALE GENOMIC DNA]</scope>
    <source>
        <strain evidence="6">DSM 23439</strain>
    </source>
</reference>
<keyword evidence="2" id="KW-0663">Pyridoxal phosphate</keyword>
<dbReference type="Gene3D" id="3.40.640.10">
    <property type="entry name" value="Type I PLP-dependent aspartate aminotransferase-like (Major domain)"/>
    <property type="match status" value="1"/>
</dbReference>
<accession>A0A1I1FP20</accession>
<dbReference type="CDD" id="cd00609">
    <property type="entry name" value="AAT_like"/>
    <property type="match status" value="1"/>
</dbReference>
<dbReference type="InterPro" id="IPR004839">
    <property type="entry name" value="Aminotransferase_I/II_large"/>
</dbReference>